<evidence type="ECO:0000256" key="1">
    <source>
        <dbReference type="SAM" id="Phobius"/>
    </source>
</evidence>
<gene>
    <name evidence="2" type="ORF">JQV55_02670</name>
</gene>
<keyword evidence="1" id="KW-1133">Transmembrane helix</keyword>
<evidence type="ECO:0000313" key="2">
    <source>
        <dbReference type="EMBL" id="MBM1712461.1"/>
    </source>
</evidence>
<comment type="caution">
    <text evidence="2">The sequence shown here is derived from an EMBL/GenBank/DDBJ whole genome shotgun (WGS) entry which is preliminary data.</text>
</comment>
<protein>
    <submittedName>
        <fullName evidence="2">Uncharacterized protein</fullName>
    </submittedName>
</protein>
<feature type="transmembrane region" description="Helical" evidence="1">
    <location>
        <begin position="30"/>
        <end position="49"/>
    </location>
</feature>
<evidence type="ECO:0000313" key="3">
    <source>
        <dbReference type="Proteomes" id="UP000732193"/>
    </source>
</evidence>
<organism evidence="2 3">
    <name type="scientific">Sulfitobacter geojensis</name>
    <dbReference type="NCBI Taxonomy" id="1342299"/>
    <lineage>
        <taxon>Bacteria</taxon>
        <taxon>Pseudomonadati</taxon>
        <taxon>Pseudomonadota</taxon>
        <taxon>Alphaproteobacteria</taxon>
        <taxon>Rhodobacterales</taxon>
        <taxon>Roseobacteraceae</taxon>
        <taxon>Sulfitobacter</taxon>
    </lineage>
</organism>
<keyword evidence="1" id="KW-0472">Membrane</keyword>
<dbReference type="Proteomes" id="UP000732193">
    <property type="component" value="Unassembled WGS sequence"/>
</dbReference>
<dbReference type="AlphaFoldDB" id="A0AAE2VVE4"/>
<accession>A0AAE2VVE4</accession>
<reference evidence="2 3" key="1">
    <citation type="submission" date="2021-01" db="EMBL/GenBank/DDBJ databases">
        <title>Diatom-associated Roseobacters Show Island Model of Population Structure.</title>
        <authorList>
            <person name="Qu L."/>
            <person name="Feng X."/>
            <person name="Chen Y."/>
            <person name="Li L."/>
            <person name="Wang X."/>
            <person name="Hu Z."/>
            <person name="Wang H."/>
            <person name="Luo H."/>
        </authorList>
    </citation>
    <scope>NUCLEOTIDE SEQUENCE [LARGE SCALE GENOMIC DNA]</scope>
    <source>
        <strain evidence="2 3">TR60-84</strain>
    </source>
</reference>
<dbReference type="EMBL" id="JAFBRM010000001">
    <property type="protein sequence ID" value="MBM1712461.1"/>
    <property type="molecule type" value="Genomic_DNA"/>
</dbReference>
<proteinExistence type="predicted"/>
<keyword evidence="1" id="KW-0812">Transmembrane</keyword>
<keyword evidence="3" id="KW-1185">Reference proteome</keyword>
<feature type="transmembrane region" description="Helical" evidence="1">
    <location>
        <begin position="5"/>
        <end position="24"/>
    </location>
</feature>
<dbReference type="RefSeq" id="WP_161486623.1">
    <property type="nucleotide sequence ID" value="NZ_JAFBRH010000001.1"/>
</dbReference>
<name>A0AAE2VVE4_9RHOB</name>
<sequence length="51" mass="5526">MPFRLFALIFVSALVAAAVTVWLLSLGRPALLVAAIPAFLIAALAYRTLRR</sequence>